<protein>
    <submittedName>
        <fullName evidence="3">Nuclease</fullName>
    </submittedName>
</protein>
<keyword evidence="1" id="KW-0732">Signal</keyword>
<feature type="chain" id="PRO_5012804441" evidence="1">
    <location>
        <begin position="19"/>
        <end position="140"/>
    </location>
</feature>
<dbReference type="InterPro" id="IPR016071">
    <property type="entry name" value="Staphylococal_nuclease_OB-fold"/>
</dbReference>
<proteinExistence type="predicted"/>
<dbReference type="Gene3D" id="2.40.50.90">
    <property type="match status" value="1"/>
</dbReference>
<accession>A0A222FFF2</accession>
<dbReference type="KEGG" id="bsan:CHH28_01770"/>
<dbReference type="Pfam" id="PF00565">
    <property type="entry name" value="SNase"/>
    <property type="match status" value="1"/>
</dbReference>
<dbReference type="AlphaFoldDB" id="A0A222FFF2"/>
<dbReference type="OrthoDB" id="309040at2"/>
<keyword evidence="4" id="KW-1185">Reference proteome</keyword>
<sequence>MLRLIFSLFIFININAQAQTVNVDRVVRVYDGDTITVDIAQWPAIVGESISVRIRGIDTPEIRGKCEEEKIKARQARDYVADLLSDADQVQLTNIERGKYFRLIADVLFDNQDLATQVLQQQLARPYEGGKRQSWCDTNH</sequence>
<feature type="domain" description="TNase-like" evidence="2">
    <location>
        <begin position="25"/>
        <end position="140"/>
    </location>
</feature>
<feature type="signal peptide" evidence="1">
    <location>
        <begin position="1"/>
        <end position="18"/>
    </location>
</feature>
<organism evidence="3 4">
    <name type="scientific">Bacterioplanes sanyensis</name>
    <dbReference type="NCBI Taxonomy" id="1249553"/>
    <lineage>
        <taxon>Bacteria</taxon>
        <taxon>Pseudomonadati</taxon>
        <taxon>Pseudomonadota</taxon>
        <taxon>Gammaproteobacteria</taxon>
        <taxon>Oceanospirillales</taxon>
        <taxon>Oceanospirillaceae</taxon>
        <taxon>Bacterioplanes</taxon>
    </lineage>
</organism>
<dbReference type="PROSITE" id="PS50830">
    <property type="entry name" value="TNASE_3"/>
    <property type="match status" value="1"/>
</dbReference>
<evidence type="ECO:0000256" key="1">
    <source>
        <dbReference type="SAM" id="SignalP"/>
    </source>
</evidence>
<dbReference type="SUPFAM" id="SSF50199">
    <property type="entry name" value="Staphylococcal nuclease"/>
    <property type="match status" value="1"/>
</dbReference>
<name>A0A222FFF2_9GAMM</name>
<dbReference type="EMBL" id="CP022530">
    <property type="protein sequence ID" value="ASP37479.1"/>
    <property type="molecule type" value="Genomic_DNA"/>
</dbReference>
<dbReference type="SMART" id="SM00318">
    <property type="entry name" value="SNc"/>
    <property type="match status" value="1"/>
</dbReference>
<evidence type="ECO:0000313" key="4">
    <source>
        <dbReference type="Proteomes" id="UP000202440"/>
    </source>
</evidence>
<gene>
    <name evidence="3" type="ORF">CHH28_01770</name>
</gene>
<dbReference type="Proteomes" id="UP000202440">
    <property type="component" value="Chromosome"/>
</dbReference>
<dbReference type="InterPro" id="IPR035437">
    <property type="entry name" value="SNase_OB-fold_sf"/>
</dbReference>
<dbReference type="RefSeq" id="WP_094058697.1">
    <property type="nucleotide sequence ID" value="NZ_CP022530.1"/>
</dbReference>
<evidence type="ECO:0000259" key="2">
    <source>
        <dbReference type="PROSITE" id="PS50830"/>
    </source>
</evidence>
<evidence type="ECO:0000313" key="3">
    <source>
        <dbReference type="EMBL" id="ASP37479.1"/>
    </source>
</evidence>
<reference evidence="3 4" key="1">
    <citation type="submission" date="2017-07" db="EMBL/GenBank/DDBJ databases">
        <title>Annotated genome sequence of Bacterioplanes sanyensis isolated from Red Sea.</title>
        <authorList>
            <person name="Rehman Z.U."/>
        </authorList>
    </citation>
    <scope>NUCLEOTIDE SEQUENCE [LARGE SCALE GENOMIC DNA]</scope>
    <source>
        <strain evidence="3 4">NV9</strain>
    </source>
</reference>